<accession>A0A4R4Y4S5</accession>
<protein>
    <submittedName>
        <fullName evidence="2">Transposase</fullName>
    </submittedName>
</protein>
<proteinExistence type="predicted"/>
<keyword evidence="3" id="KW-1185">Reference proteome</keyword>
<feature type="non-terminal residue" evidence="2">
    <location>
        <position position="100"/>
    </location>
</feature>
<dbReference type="RefSeq" id="WP_165968481.1">
    <property type="nucleotide sequence ID" value="NZ_SMKW01000083.1"/>
</dbReference>
<evidence type="ECO:0000313" key="3">
    <source>
        <dbReference type="Proteomes" id="UP000294947"/>
    </source>
</evidence>
<dbReference type="EMBL" id="SMKW01000083">
    <property type="protein sequence ID" value="TDD38770.1"/>
    <property type="molecule type" value="Genomic_DNA"/>
</dbReference>
<dbReference type="Pfam" id="PF12323">
    <property type="entry name" value="HTH_OrfB_IS605"/>
    <property type="match status" value="1"/>
</dbReference>
<reference evidence="2 3" key="1">
    <citation type="submission" date="2019-03" db="EMBL/GenBank/DDBJ databases">
        <title>Draft genome sequences of novel Actinobacteria.</title>
        <authorList>
            <person name="Sahin N."/>
            <person name="Ay H."/>
            <person name="Saygin H."/>
        </authorList>
    </citation>
    <scope>NUCLEOTIDE SEQUENCE [LARGE SCALE GENOMIC DNA]</scope>
    <source>
        <strain evidence="2 3">7K502</strain>
    </source>
</reference>
<dbReference type="Proteomes" id="UP000294947">
    <property type="component" value="Unassembled WGS sequence"/>
</dbReference>
<dbReference type="AlphaFoldDB" id="A0A4R4Y4S5"/>
<feature type="domain" description="Transposase putative helix-turn-helix" evidence="1">
    <location>
        <begin position="1"/>
        <end position="46"/>
    </location>
</feature>
<name>A0A4R4Y4S5_9PSEU</name>
<gene>
    <name evidence="2" type="ORF">E1288_38340</name>
</gene>
<sequence length="100" mass="11576">MKANTAARFRLYPSQVQAERLTVWSHTCRAVWNIALAQRIWGYKSARRATVRSMEQCSGLTEARKDHAWLRDLPAQCAQQVLRQLDTAYDNFWNPNRPAG</sequence>
<organism evidence="2 3">
    <name type="scientific">Saccharopolyspora elongata</name>
    <dbReference type="NCBI Taxonomy" id="2530387"/>
    <lineage>
        <taxon>Bacteria</taxon>
        <taxon>Bacillati</taxon>
        <taxon>Actinomycetota</taxon>
        <taxon>Actinomycetes</taxon>
        <taxon>Pseudonocardiales</taxon>
        <taxon>Pseudonocardiaceae</taxon>
        <taxon>Saccharopolyspora</taxon>
    </lineage>
</organism>
<evidence type="ECO:0000313" key="2">
    <source>
        <dbReference type="EMBL" id="TDD38770.1"/>
    </source>
</evidence>
<comment type="caution">
    <text evidence="2">The sequence shown here is derived from an EMBL/GenBank/DDBJ whole genome shotgun (WGS) entry which is preliminary data.</text>
</comment>
<evidence type="ECO:0000259" key="1">
    <source>
        <dbReference type="Pfam" id="PF12323"/>
    </source>
</evidence>
<dbReference type="InterPro" id="IPR021027">
    <property type="entry name" value="Transposase_put_HTH"/>
</dbReference>